<reference evidence="2" key="1">
    <citation type="journal article" date="2021" name="PeerJ">
        <title>Extensive microbial diversity within the chicken gut microbiome revealed by metagenomics and culture.</title>
        <authorList>
            <person name="Gilroy R."/>
            <person name="Ravi A."/>
            <person name="Getino M."/>
            <person name="Pursley I."/>
            <person name="Horton D.L."/>
            <person name="Alikhan N.F."/>
            <person name="Baker D."/>
            <person name="Gharbi K."/>
            <person name="Hall N."/>
            <person name="Watson M."/>
            <person name="Adriaenssens E.M."/>
            <person name="Foster-Nyarko E."/>
            <person name="Jarju S."/>
            <person name="Secka A."/>
            <person name="Antonio M."/>
            <person name="Oren A."/>
            <person name="Chaudhuri R.R."/>
            <person name="La Ragione R."/>
            <person name="Hildebrand F."/>
            <person name="Pallen M.J."/>
        </authorList>
    </citation>
    <scope>NUCLEOTIDE SEQUENCE</scope>
    <source>
        <strain evidence="2">ChiSxjej3B15-1167</strain>
    </source>
</reference>
<proteinExistence type="predicted"/>
<evidence type="ECO:0000256" key="1">
    <source>
        <dbReference type="SAM" id="MobiDB-lite"/>
    </source>
</evidence>
<sequence length="319" mass="36997">MTGTSSYQNEYKSKESQTTTLINDDNEPKYTIKDSVFRHIFLKPKYALQLYRVLHPEDTEVAEEDISYLTLVREITDGIRNDLGLYIRGRYLILIEAQSTWSVNILVRLFIYLAETWKNHIVRNGLDVFSSKAVDLPVPELYVVYTGSRKTRPEYLKLSEDIFHGRCEGVELRVRMLYNGEEKGDILDQYVAFTEEVDTYYKKYGRTKEGAERLIAHCVERGILAEYLLSRKEEVADMLDVIFDDSIHRSKSPEQLQREAYEAAVDEGRWTGVKEGALKKARETAIRLARMGMDDVMIAKALEADLSQVKRWIQAEKVR</sequence>
<dbReference type="Proteomes" id="UP000886805">
    <property type="component" value="Unassembled WGS sequence"/>
</dbReference>
<evidence type="ECO:0008006" key="4">
    <source>
        <dbReference type="Google" id="ProtNLM"/>
    </source>
</evidence>
<evidence type="ECO:0000313" key="3">
    <source>
        <dbReference type="Proteomes" id="UP000886805"/>
    </source>
</evidence>
<gene>
    <name evidence="2" type="ORF">H9849_05775</name>
</gene>
<name>A0A9D1X459_9FIRM</name>
<comment type="caution">
    <text evidence="2">The sequence shown here is derived from an EMBL/GenBank/DDBJ whole genome shotgun (WGS) entry which is preliminary data.</text>
</comment>
<protein>
    <recommendedName>
        <fullName evidence="4">Transposase (putative) YhgA-like domain-containing protein</fullName>
    </recommendedName>
</protein>
<feature type="region of interest" description="Disordered" evidence="1">
    <location>
        <begin position="1"/>
        <end position="24"/>
    </location>
</feature>
<evidence type="ECO:0000313" key="2">
    <source>
        <dbReference type="EMBL" id="HIX72513.1"/>
    </source>
</evidence>
<dbReference type="AlphaFoldDB" id="A0A9D1X459"/>
<dbReference type="EMBL" id="DXEQ01000163">
    <property type="protein sequence ID" value="HIX72513.1"/>
    <property type="molecule type" value="Genomic_DNA"/>
</dbReference>
<reference evidence="2" key="2">
    <citation type="submission" date="2021-04" db="EMBL/GenBank/DDBJ databases">
        <authorList>
            <person name="Gilroy R."/>
        </authorList>
    </citation>
    <scope>NUCLEOTIDE SEQUENCE</scope>
    <source>
        <strain evidence="2">ChiSxjej3B15-1167</strain>
    </source>
</reference>
<feature type="compositionally biased region" description="Polar residues" evidence="1">
    <location>
        <begin position="1"/>
        <end position="23"/>
    </location>
</feature>
<organism evidence="2 3">
    <name type="scientific">Candidatus Anaerobutyricum stercoripullorum</name>
    <dbReference type="NCBI Taxonomy" id="2838456"/>
    <lineage>
        <taxon>Bacteria</taxon>
        <taxon>Bacillati</taxon>
        <taxon>Bacillota</taxon>
        <taxon>Clostridia</taxon>
        <taxon>Lachnospirales</taxon>
        <taxon>Lachnospiraceae</taxon>
        <taxon>Anaerobutyricum</taxon>
    </lineage>
</organism>
<accession>A0A9D1X459</accession>